<dbReference type="PANTHER" id="PTHR11748">
    <property type="entry name" value="D-LACTATE DEHYDROGENASE"/>
    <property type="match status" value="1"/>
</dbReference>
<dbReference type="SUPFAM" id="SSF55103">
    <property type="entry name" value="FAD-linked oxidases, C-terminal domain"/>
    <property type="match status" value="1"/>
</dbReference>
<dbReference type="STRING" id="887898.HMPREF0551_1639"/>
<evidence type="ECO:0000313" key="6">
    <source>
        <dbReference type="Proteomes" id="UP000011021"/>
    </source>
</evidence>
<dbReference type="RefSeq" id="WP_005673955.1">
    <property type="nucleotide sequence ID" value="NZ_CP146288.1"/>
</dbReference>
<comment type="caution">
    <text evidence="5">The sequence shown here is derived from an EMBL/GenBank/DDBJ whole genome shotgun (WGS) entry which is preliminary data.</text>
</comment>
<feature type="domain" description="FAD-binding PCMH-type" evidence="4">
    <location>
        <begin position="1"/>
        <end position="212"/>
    </location>
</feature>
<dbReference type="PROSITE" id="PS51387">
    <property type="entry name" value="FAD_PCMH"/>
    <property type="match status" value="1"/>
</dbReference>
<dbReference type="eggNOG" id="COG0277">
    <property type="taxonomic scope" value="Bacteria"/>
</dbReference>
<feature type="region of interest" description="Disordered" evidence="3">
    <location>
        <begin position="49"/>
        <end position="79"/>
    </location>
</feature>
<proteinExistence type="predicted"/>
<dbReference type="Proteomes" id="UP000011021">
    <property type="component" value="Unassembled WGS sequence"/>
</dbReference>
<reference evidence="5 6" key="1">
    <citation type="submission" date="2010-12" db="EMBL/GenBank/DDBJ databases">
        <authorList>
            <person name="Muzny D."/>
            <person name="Qin X."/>
            <person name="Deng J."/>
            <person name="Jiang H."/>
            <person name="Liu Y."/>
            <person name="Qu J."/>
            <person name="Song X.-Z."/>
            <person name="Zhang L."/>
            <person name="Thornton R."/>
            <person name="Coyle M."/>
            <person name="Francisco L."/>
            <person name="Jackson L."/>
            <person name="Javaid M."/>
            <person name="Korchina V."/>
            <person name="Kovar C."/>
            <person name="Mata R."/>
            <person name="Mathew T."/>
            <person name="Ngo R."/>
            <person name="Nguyen L."/>
            <person name="Nguyen N."/>
            <person name="Okwuonu G."/>
            <person name="Ongeri F."/>
            <person name="Pham C."/>
            <person name="Simmons D."/>
            <person name="Wilczek-Boney K."/>
            <person name="Hale W."/>
            <person name="Jakkamsetti A."/>
            <person name="Pham P."/>
            <person name="Ruth R."/>
            <person name="San Lucas F."/>
            <person name="Warren J."/>
            <person name="Zhang J."/>
            <person name="Zhao Z."/>
            <person name="Zhou C."/>
            <person name="Zhu D."/>
            <person name="Lee S."/>
            <person name="Bess C."/>
            <person name="Blankenburg K."/>
            <person name="Forbes L."/>
            <person name="Fu Q."/>
            <person name="Gubbala S."/>
            <person name="Hirani K."/>
            <person name="Jayaseelan J.C."/>
            <person name="Lara F."/>
            <person name="Munidasa M."/>
            <person name="Palculict T."/>
            <person name="Patil S."/>
            <person name="Pu L.-L."/>
            <person name="Saada N."/>
            <person name="Tang L."/>
            <person name="Weissenberger G."/>
            <person name="Zhu Y."/>
            <person name="Hemphill L."/>
            <person name="Shang Y."/>
            <person name="Youmans B."/>
            <person name="Ayvaz T."/>
            <person name="Ross M."/>
            <person name="Santibanez J."/>
            <person name="Aqrawi P."/>
            <person name="Gross S."/>
            <person name="Joshi V."/>
            <person name="Fowler G."/>
            <person name="Nazareth L."/>
            <person name="Reid J."/>
            <person name="Worley K."/>
            <person name="Petrosino J."/>
            <person name="Highlander S."/>
            <person name="Gibbs R."/>
        </authorList>
    </citation>
    <scope>NUCLEOTIDE SEQUENCE [LARGE SCALE GENOMIC DNA]</scope>
    <source>
        <strain evidence="5 6">ATCC 51599</strain>
    </source>
</reference>
<evidence type="ECO:0000256" key="3">
    <source>
        <dbReference type="SAM" id="MobiDB-lite"/>
    </source>
</evidence>
<sequence length="424" mass="45191">MSEHKAGDATQAHAILAELREQMANAYHHGQPLYLQGGNTCRFYGHPAAGMPRTPKGSPVAAGQAHAADGGTQPDGSADQTTVIDCRRYSGIVQYEPTELVVTVRCGTPLEELEAVLAERGQCLPFDPPRFAPGRTIGGVVATGLSGPRRTSAGAVRDFILGTVLVSADGRVMRFGGEVMKNVAGYDFSRLLTGSMGILGLISEVSLKVLPVPRADQTLMLPMSQAEAITACNRWGGKPLPLGATCWHDGMLYVRLCGARRAVDSARQELGGELMQDEAAAAFWASLRDHRHAFFAAQGAAEGEAERHAPLWRLSVPAATGPIELPGTQLVEWGGALRWYRPSAEAIAALSGTVPAAPQTAAQALRERIAALGGTATLFRADEAHADVLRFHPLAPVNLQIHQRLKQAFDPRGLINHGRMYPGL</sequence>
<dbReference type="InterPro" id="IPR016164">
    <property type="entry name" value="FAD-linked_Oxase-like_C"/>
</dbReference>
<gene>
    <name evidence="5" type="ORF">HMPREF0551_1639</name>
</gene>
<organism evidence="5 6">
    <name type="scientific">Lautropia mirabilis ATCC 51599</name>
    <dbReference type="NCBI Taxonomy" id="887898"/>
    <lineage>
        <taxon>Bacteria</taxon>
        <taxon>Pseudomonadati</taxon>
        <taxon>Pseudomonadota</taxon>
        <taxon>Betaproteobacteria</taxon>
        <taxon>Burkholderiales</taxon>
        <taxon>Burkholderiaceae</taxon>
        <taxon>Lautropia</taxon>
    </lineage>
</organism>
<evidence type="ECO:0000256" key="2">
    <source>
        <dbReference type="ARBA" id="ARBA00022827"/>
    </source>
</evidence>
<dbReference type="InterPro" id="IPR016166">
    <property type="entry name" value="FAD-bd_PCMH"/>
</dbReference>
<dbReference type="PANTHER" id="PTHR11748:SF103">
    <property type="entry name" value="GLYCOLATE OXIDASE SUBUNIT GLCE"/>
    <property type="match status" value="1"/>
</dbReference>
<dbReference type="InterPro" id="IPR006094">
    <property type="entry name" value="Oxid_FAD_bind_N"/>
</dbReference>
<keyword evidence="6" id="KW-1185">Reference proteome</keyword>
<dbReference type="Pfam" id="PF01565">
    <property type="entry name" value="FAD_binding_4"/>
    <property type="match status" value="1"/>
</dbReference>
<dbReference type="AlphaFoldDB" id="E7RY75"/>
<evidence type="ECO:0000256" key="1">
    <source>
        <dbReference type="ARBA" id="ARBA00022630"/>
    </source>
</evidence>
<evidence type="ECO:0000313" key="5">
    <source>
        <dbReference type="EMBL" id="EFV94649.1"/>
    </source>
</evidence>
<dbReference type="InterPro" id="IPR036318">
    <property type="entry name" value="FAD-bd_PCMH-like_sf"/>
</dbReference>
<evidence type="ECO:0000259" key="4">
    <source>
        <dbReference type="PROSITE" id="PS51387"/>
    </source>
</evidence>
<keyword evidence="1" id="KW-0285">Flavoprotein</keyword>
<dbReference type="HOGENOM" id="CLU_017779_0_0_4"/>
<protein>
    <submittedName>
        <fullName evidence="5">FAD binding domain protein</fullName>
    </submittedName>
</protein>
<dbReference type="GO" id="GO:0003824">
    <property type="term" value="F:catalytic activity"/>
    <property type="evidence" value="ECO:0007669"/>
    <property type="project" value="InterPro"/>
</dbReference>
<accession>E7RY75</accession>
<dbReference type="NCBIfam" id="NF008439">
    <property type="entry name" value="PRK11282.1"/>
    <property type="match status" value="1"/>
</dbReference>
<dbReference type="GO" id="GO:0071949">
    <property type="term" value="F:FAD binding"/>
    <property type="evidence" value="ECO:0007669"/>
    <property type="project" value="InterPro"/>
</dbReference>
<keyword evidence="2" id="KW-0274">FAD</keyword>
<dbReference type="EMBL" id="AEQP01000013">
    <property type="protein sequence ID" value="EFV94649.1"/>
    <property type="molecule type" value="Genomic_DNA"/>
</dbReference>
<dbReference type="InterPro" id="IPR016169">
    <property type="entry name" value="FAD-bd_PCMH_sub2"/>
</dbReference>
<dbReference type="Gene3D" id="3.30.465.10">
    <property type="match status" value="1"/>
</dbReference>
<dbReference type="SUPFAM" id="SSF56176">
    <property type="entry name" value="FAD-binding/transporter-associated domain-like"/>
    <property type="match status" value="1"/>
</dbReference>
<name>E7RY75_9BURK</name>